<dbReference type="EMBL" id="AQGV01000012">
    <property type="protein sequence ID" value="MBE0369240.1"/>
    <property type="molecule type" value="Genomic_DNA"/>
</dbReference>
<keyword evidence="1" id="KW-0812">Transmembrane</keyword>
<gene>
    <name evidence="2" type="ORF">PAUR_a3054</name>
</gene>
<keyword evidence="1" id="KW-1133">Transmembrane helix</keyword>
<dbReference type="RefSeq" id="WP_192508400.1">
    <property type="nucleotide sequence ID" value="NZ_AQGV01000012.1"/>
</dbReference>
<sequence length="98" mass="10956">MENSYVLFVAMLIMLCVCLLVLLSVFSVERDDVESHVGSGHDLAFGIGKAIVELSPALAYRELKDELHPRAVDYYERSQGHNVTVVDIPEKPKLKVVK</sequence>
<accession>A0ABR9EE26</accession>
<keyword evidence="3" id="KW-1185">Reference proteome</keyword>
<reference evidence="2 3" key="1">
    <citation type="submission" date="2015-03" db="EMBL/GenBank/DDBJ databases">
        <title>Genome sequence of Pseudoalteromonas aurantia.</title>
        <authorList>
            <person name="Xie B.-B."/>
            <person name="Rong J.-C."/>
            <person name="Qin Q.-L."/>
            <person name="Zhang Y.-Z."/>
        </authorList>
    </citation>
    <scope>NUCLEOTIDE SEQUENCE [LARGE SCALE GENOMIC DNA]</scope>
    <source>
        <strain evidence="2 3">208</strain>
    </source>
</reference>
<protein>
    <submittedName>
        <fullName evidence="2">Uncharacterized protein</fullName>
    </submittedName>
</protein>
<dbReference type="Proteomes" id="UP000615755">
    <property type="component" value="Unassembled WGS sequence"/>
</dbReference>
<keyword evidence="1" id="KW-0472">Membrane</keyword>
<feature type="transmembrane region" description="Helical" evidence="1">
    <location>
        <begin position="6"/>
        <end position="26"/>
    </location>
</feature>
<name>A0ABR9EE26_9GAMM</name>
<evidence type="ECO:0000313" key="3">
    <source>
        <dbReference type="Proteomes" id="UP000615755"/>
    </source>
</evidence>
<proteinExistence type="predicted"/>
<organism evidence="2 3">
    <name type="scientific">Pseudoalteromonas aurantia 208</name>
    <dbReference type="NCBI Taxonomy" id="1314867"/>
    <lineage>
        <taxon>Bacteria</taxon>
        <taxon>Pseudomonadati</taxon>
        <taxon>Pseudomonadota</taxon>
        <taxon>Gammaproteobacteria</taxon>
        <taxon>Alteromonadales</taxon>
        <taxon>Pseudoalteromonadaceae</taxon>
        <taxon>Pseudoalteromonas</taxon>
    </lineage>
</organism>
<comment type="caution">
    <text evidence="2">The sequence shown here is derived from an EMBL/GenBank/DDBJ whole genome shotgun (WGS) entry which is preliminary data.</text>
</comment>
<evidence type="ECO:0000313" key="2">
    <source>
        <dbReference type="EMBL" id="MBE0369240.1"/>
    </source>
</evidence>
<evidence type="ECO:0000256" key="1">
    <source>
        <dbReference type="SAM" id="Phobius"/>
    </source>
</evidence>